<dbReference type="KEGG" id="mgy:MGMSRv2__3043"/>
<dbReference type="Gene3D" id="3.40.50.150">
    <property type="entry name" value="Vaccinia Virus protein VP39"/>
    <property type="match status" value="1"/>
</dbReference>
<dbReference type="InterPro" id="IPR023095">
    <property type="entry name" value="Ade_MeTrfase_dom_2"/>
</dbReference>
<evidence type="ECO:0000313" key="7">
    <source>
        <dbReference type="EMBL" id="CDL00258.1"/>
    </source>
</evidence>
<evidence type="ECO:0000256" key="2">
    <source>
        <dbReference type="ARBA" id="ARBA00011900"/>
    </source>
</evidence>
<dbReference type="GO" id="GO:0032259">
    <property type="term" value="P:methylation"/>
    <property type="evidence" value="ECO:0007669"/>
    <property type="project" value="UniProtKB-KW"/>
</dbReference>
<evidence type="ECO:0000256" key="5">
    <source>
        <dbReference type="ARBA" id="ARBA00022691"/>
    </source>
</evidence>
<dbReference type="PANTHER" id="PTHR30481">
    <property type="entry name" value="DNA ADENINE METHYLASE"/>
    <property type="match status" value="1"/>
</dbReference>
<dbReference type="EMBL" id="HG794546">
    <property type="protein sequence ID" value="CDL00258.1"/>
    <property type="molecule type" value="Genomic_DNA"/>
</dbReference>
<evidence type="ECO:0000256" key="6">
    <source>
        <dbReference type="ARBA" id="ARBA00047942"/>
    </source>
</evidence>
<evidence type="ECO:0000313" key="8">
    <source>
        <dbReference type="Proteomes" id="UP000018922"/>
    </source>
</evidence>
<keyword evidence="8" id="KW-1185">Reference proteome</keyword>
<dbReference type="InterPro" id="IPR012327">
    <property type="entry name" value="MeTrfase_D12"/>
</dbReference>
<dbReference type="SUPFAM" id="SSF53335">
    <property type="entry name" value="S-adenosyl-L-methionine-dependent methyltransferases"/>
    <property type="match status" value="1"/>
</dbReference>
<dbReference type="PANTHER" id="PTHR30481:SF2">
    <property type="entry name" value="SITE-SPECIFIC DNA-METHYLTRANSFERASE (ADENINE-SPECIFIC)"/>
    <property type="match status" value="1"/>
</dbReference>
<dbReference type="GO" id="GO:0009307">
    <property type="term" value="P:DNA restriction-modification system"/>
    <property type="evidence" value="ECO:0007669"/>
    <property type="project" value="InterPro"/>
</dbReference>
<dbReference type="GO" id="GO:0043565">
    <property type="term" value="F:sequence-specific DNA binding"/>
    <property type="evidence" value="ECO:0007669"/>
    <property type="project" value="TreeGrafter"/>
</dbReference>
<keyword evidence="4" id="KW-0808">Transferase</keyword>
<organism evidence="7 8">
    <name type="scientific">Magnetospirillum gryphiswaldense (strain DSM 6361 / JCM 21280 / NBRC 15271 / MSR-1)</name>
    <dbReference type="NCBI Taxonomy" id="431944"/>
    <lineage>
        <taxon>Bacteria</taxon>
        <taxon>Pseudomonadati</taxon>
        <taxon>Pseudomonadota</taxon>
        <taxon>Alphaproteobacteria</taxon>
        <taxon>Rhodospirillales</taxon>
        <taxon>Rhodospirillaceae</taxon>
        <taxon>Magnetospirillum</taxon>
    </lineage>
</organism>
<dbReference type="Pfam" id="PF02086">
    <property type="entry name" value="MethyltransfD12"/>
    <property type="match status" value="1"/>
</dbReference>
<sequence>MVNKSMRDLRIEMGAFAPIPSNNASPLNYIGGKAKVAERLWRLRPVAASFDTIIDPFFGGGATPLTFARLDAHRKKHYRVRDMFGPTVSFWQVLQAQPWELAKAVDILLHRFADGRALYMACLEHIKEWQATGQGSVAAAAAYYIHTHTCVPAKQLHLLPRGYGPLRATKWLSNAKGTTGRLIRWSALIADWDIRQQDYKATMAEAIELGDRAFAFIDPPYEGQDADLYDCSFTADDHDRLGGLVSAAGRNGAKCMVTINHSPVNNRRYADHFRLLREQVYAVNEPGTDQKKVGTELVVLTYEPPCFQNMVANNNWRFAVKV</sequence>
<proteinExistence type="inferred from homology"/>
<gene>
    <name evidence="7" type="ordered locus">MGMSRv2__3043</name>
</gene>
<dbReference type="EC" id="2.1.1.72" evidence="2"/>
<keyword evidence="5" id="KW-0949">S-adenosyl-L-methionine</keyword>
<keyword evidence="3" id="KW-0489">Methyltransferase</keyword>
<protein>
    <recommendedName>
        <fullName evidence="2">site-specific DNA-methyltransferase (adenine-specific)</fullName>
        <ecNumber evidence="2">2.1.1.72</ecNumber>
    </recommendedName>
</protein>
<dbReference type="GO" id="GO:0006298">
    <property type="term" value="P:mismatch repair"/>
    <property type="evidence" value="ECO:0007669"/>
    <property type="project" value="TreeGrafter"/>
</dbReference>
<comment type="catalytic activity">
    <reaction evidence="6">
        <text>a 2'-deoxyadenosine in DNA + S-adenosyl-L-methionine = an N(6)-methyl-2'-deoxyadenosine in DNA + S-adenosyl-L-homocysteine + H(+)</text>
        <dbReference type="Rhea" id="RHEA:15197"/>
        <dbReference type="Rhea" id="RHEA-COMP:12418"/>
        <dbReference type="Rhea" id="RHEA-COMP:12419"/>
        <dbReference type="ChEBI" id="CHEBI:15378"/>
        <dbReference type="ChEBI" id="CHEBI:57856"/>
        <dbReference type="ChEBI" id="CHEBI:59789"/>
        <dbReference type="ChEBI" id="CHEBI:90615"/>
        <dbReference type="ChEBI" id="CHEBI:90616"/>
        <dbReference type="EC" id="2.1.1.72"/>
    </reaction>
</comment>
<name>V6F6Z5_MAGGM</name>
<dbReference type="GO" id="GO:0009007">
    <property type="term" value="F:site-specific DNA-methyltransferase (adenine-specific) activity"/>
    <property type="evidence" value="ECO:0007669"/>
    <property type="project" value="UniProtKB-EC"/>
</dbReference>
<dbReference type="HOGENOM" id="CLU_862763_0_0_5"/>
<evidence type="ECO:0000256" key="1">
    <source>
        <dbReference type="ARBA" id="ARBA00006594"/>
    </source>
</evidence>
<dbReference type="InterPro" id="IPR029063">
    <property type="entry name" value="SAM-dependent_MTases_sf"/>
</dbReference>
<dbReference type="AlphaFoldDB" id="V6F6Z5"/>
<dbReference type="GO" id="GO:1904047">
    <property type="term" value="F:S-adenosyl-L-methionine binding"/>
    <property type="evidence" value="ECO:0007669"/>
    <property type="project" value="TreeGrafter"/>
</dbReference>
<dbReference type="Gene3D" id="1.10.1020.10">
    <property type="entry name" value="Adenine-specific Methyltransferase, Domain 2"/>
    <property type="match status" value="1"/>
</dbReference>
<evidence type="ECO:0000256" key="4">
    <source>
        <dbReference type="ARBA" id="ARBA00022679"/>
    </source>
</evidence>
<reference evidence="7 8" key="1">
    <citation type="journal article" date="2014" name="Genome Announc.">
        <title>Complete genome sequence of Magnetospirillum gryphiswaldense MSR-1.</title>
        <authorList>
            <person name="Wang X."/>
            <person name="Wang Q."/>
            <person name="Zhang W."/>
            <person name="Wang Y."/>
            <person name="Li L."/>
            <person name="Wen T."/>
            <person name="Zhang T."/>
            <person name="Zhang Y."/>
            <person name="Xu J."/>
            <person name="Hu J."/>
            <person name="Li S."/>
            <person name="Liu L."/>
            <person name="Liu J."/>
            <person name="Jiang W."/>
            <person name="Tian J."/>
            <person name="Li Y."/>
            <person name="Schuler D."/>
            <person name="Wang L."/>
            <person name="Li J."/>
        </authorList>
    </citation>
    <scope>NUCLEOTIDE SEQUENCE [LARGE SCALE GENOMIC DNA]</scope>
    <source>
        <strain evidence="8">DSM 6361 / JCM 21280 / NBRC 15271 / MSR-1</strain>
    </source>
</reference>
<dbReference type="PRINTS" id="PR00505">
    <property type="entry name" value="D12N6MTFRASE"/>
</dbReference>
<evidence type="ECO:0000256" key="3">
    <source>
        <dbReference type="ARBA" id="ARBA00022603"/>
    </source>
</evidence>
<dbReference type="eggNOG" id="COG0338">
    <property type="taxonomic scope" value="Bacteria"/>
</dbReference>
<comment type="similarity">
    <text evidence="1">Belongs to the N(4)/N(6)-methyltransferase family.</text>
</comment>
<dbReference type="Proteomes" id="UP000018922">
    <property type="component" value="Chromosome I"/>
</dbReference>
<accession>V6F6Z5</accession>
<dbReference type="STRING" id="1430440.MGMSRv2__3043"/>